<keyword evidence="3" id="KW-1185">Reference proteome</keyword>
<feature type="domain" description="Phage head morphogenesis" evidence="1">
    <location>
        <begin position="51"/>
        <end position="183"/>
    </location>
</feature>
<dbReference type="STRING" id="53406.SAMN05421553_2524"/>
<accession>A0A1H5A1Y7</accession>
<organism evidence="2 3">
    <name type="scientific">Pseudomonas anguilliseptica</name>
    <dbReference type="NCBI Taxonomy" id="53406"/>
    <lineage>
        <taxon>Bacteria</taxon>
        <taxon>Pseudomonadati</taxon>
        <taxon>Pseudomonadota</taxon>
        <taxon>Gammaproteobacteria</taxon>
        <taxon>Pseudomonadales</taxon>
        <taxon>Pseudomonadaceae</taxon>
        <taxon>Pseudomonas</taxon>
    </lineage>
</organism>
<name>A0A1H5A1Y7_PSEAG</name>
<evidence type="ECO:0000259" key="1">
    <source>
        <dbReference type="Pfam" id="PF04233"/>
    </source>
</evidence>
<dbReference type="RefSeq" id="WP_090381211.1">
    <property type="nucleotide sequence ID" value="NZ_FNSC01000001.1"/>
</dbReference>
<dbReference type="AlphaFoldDB" id="A0A1H5A1Y7"/>
<dbReference type="OrthoDB" id="9813502at2"/>
<dbReference type="InterPro" id="IPR006528">
    <property type="entry name" value="Phage_head_morphogenesis_dom"/>
</dbReference>
<evidence type="ECO:0000313" key="3">
    <source>
        <dbReference type="Proteomes" id="UP000242849"/>
    </source>
</evidence>
<protein>
    <submittedName>
        <fullName evidence="2">Phage Mu protein F like protein</fullName>
    </submittedName>
</protein>
<evidence type="ECO:0000313" key="2">
    <source>
        <dbReference type="EMBL" id="SED36302.1"/>
    </source>
</evidence>
<proteinExistence type="predicted"/>
<gene>
    <name evidence="2" type="ORF">SAMN05421553_2524</name>
</gene>
<dbReference type="Proteomes" id="UP000242849">
    <property type="component" value="Unassembled WGS sequence"/>
</dbReference>
<sequence length="390" mass="43723">MVDLVPLPPEEAVQYFRQKGFAVGFDYRDVWQAQHQAAFTVAKVMQLDLLQDIRAEVDRALAEGTTLRDFQQRLTPTLQAKGWWGRKEQLDPLTGNTREVQLGSPRRLKIIYDTNLRTAHSEGQWERIQARKDAFPYLEYDGNNSENPRLDHSGWDGLTLPVDHPFWQAHFPVKDYGCKCRAIQRTGRQVERSGKTIGPAPKVPSAPYVNARTGEVQQIPAGVHPSFHYPPGGRRAGLARHLVEKLDGAPASLARASIVDLVSGPAFSEWYSKPAGSFPLAFIGQAVAERLGAKTQLVALSEDTLAKQLRKHPEITQDEYTMVQTAIDRGREITDADGSLIYILEEDDGYVTVLKATKTGKAVFMSSLRRLSKDAAKRDRELQRLLRKAK</sequence>
<dbReference type="Pfam" id="PF04233">
    <property type="entry name" value="Phage_Mu_F"/>
    <property type="match status" value="1"/>
</dbReference>
<dbReference type="EMBL" id="FNSC01000001">
    <property type="protein sequence ID" value="SED36302.1"/>
    <property type="molecule type" value="Genomic_DNA"/>
</dbReference>
<reference evidence="3" key="1">
    <citation type="submission" date="2016-10" db="EMBL/GenBank/DDBJ databases">
        <authorList>
            <person name="Varghese N."/>
            <person name="Submissions S."/>
        </authorList>
    </citation>
    <scope>NUCLEOTIDE SEQUENCE [LARGE SCALE GENOMIC DNA]</scope>
    <source>
        <strain evidence="3">DSM 12111</strain>
    </source>
</reference>